<evidence type="ECO:0000256" key="5">
    <source>
        <dbReference type="ARBA" id="ARBA00023180"/>
    </source>
</evidence>
<dbReference type="PANTHER" id="PTHR16840:SF3">
    <property type="entry name" value="GROWTH ARREST-SPECIFIC PROTEIN 1"/>
    <property type="match status" value="1"/>
</dbReference>
<protein>
    <recommendedName>
        <fullName evidence="7">GDNF/GAS1 domain-containing protein</fullName>
    </recommendedName>
</protein>
<evidence type="ECO:0000256" key="1">
    <source>
        <dbReference type="ARBA" id="ARBA00004236"/>
    </source>
</evidence>
<keyword evidence="5" id="KW-0325">Glycoprotein</keyword>
<gene>
    <name evidence="8" type="ORF">HHI36_003200</name>
</gene>
<dbReference type="AlphaFoldDB" id="A0ABD2PCR9"/>
<feature type="domain" description="GDNF/GAS1" evidence="7">
    <location>
        <begin position="111"/>
        <end position="184"/>
    </location>
</feature>
<name>A0ABD2PCR9_9CUCU</name>
<organism evidence="8 9">
    <name type="scientific">Cryptolaemus montrouzieri</name>
    <dbReference type="NCBI Taxonomy" id="559131"/>
    <lineage>
        <taxon>Eukaryota</taxon>
        <taxon>Metazoa</taxon>
        <taxon>Ecdysozoa</taxon>
        <taxon>Arthropoda</taxon>
        <taxon>Hexapoda</taxon>
        <taxon>Insecta</taxon>
        <taxon>Pterygota</taxon>
        <taxon>Neoptera</taxon>
        <taxon>Endopterygota</taxon>
        <taxon>Coleoptera</taxon>
        <taxon>Polyphaga</taxon>
        <taxon>Cucujiformia</taxon>
        <taxon>Coccinelloidea</taxon>
        <taxon>Coccinellidae</taxon>
        <taxon>Scymninae</taxon>
        <taxon>Scymnini</taxon>
        <taxon>Cryptolaemus</taxon>
    </lineage>
</organism>
<keyword evidence="9" id="KW-1185">Reference proteome</keyword>
<dbReference type="InterPro" id="IPR016017">
    <property type="entry name" value="GDNF/GAS1"/>
</dbReference>
<feature type="signal peptide" evidence="6">
    <location>
        <begin position="1"/>
        <end position="17"/>
    </location>
</feature>
<comment type="caution">
    <text evidence="8">The sequence shown here is derived from an EMBL/GenBank/DDBJ whole genome shotgun (WGS) entry which is preliminary data.</text>
</comment>
<dbReference type="GO" id="GO:0005886">
    <property type="term" value="C:plasma membrane"/>
    <property type="evidence" value="ECO:0007669"/>
    <property type="project" value="UniProtKB-SubCell"/>
</dbReference>
<dbReference type="EMBL" id="JABFTP020000185">
    <property type="protein sequence ID" value="KAL3288766.1"/>
    <property type="molecule type" value="Genomic_DNA"/>
</dbReference>
<keyword evidence="2" id="KW-1003">Cell membrane</keyword>
<proteinExistence type="predicted"/>
<dbReference type="InterPro" id="IPR039596">
    <property type="entry name" value="GAS1"/>
</dbReference>
<evidence type="ECO:0000313" key="9">
    <source>
        <dbReference type="Proteomes" id="UP001516400"/>
    </source>
</evidence>
<feature type="chain" id="PRO_5044775974" description="GDNF/GAS1 domain-containing protein" evidence="6">
    <location>
        <begin position="18"/>
        <end position="252"/>
    </location>
</feature>
<reference evidence="8 9" key="1">
    <citation type="journal article" date="2021" name="BMC Biol.">
        <title>Horizontally acquired antibacterial genes associated with adaptive radiation of ladybird beetles.</title>
        <authorList>
            <person name="Li H.S."/>
            <person name="Tang X.F."/>
            <person name="Huang Y.H."/>
            <person name="Xu Z.Y."/>
            <person name="Chen M.L."/>
            <person name="Du X.Y."/>
            <person name="Qiu B.Y."/>
            <person name="Chen P.T."/>
            <person name="Zhang W."/>
            <person name="Slipinski A."/>
            <person name="Escalona H.E."/>
            <person name="Waterhouse R.M."/>
            <person name="Zwick A."/>
            <person name="Pang H."/>
        </authorList>
    </citation>
    <scope>NUCLEOTIDE SEQUENCE [LARGE SCALE GENOMIC DNA]</scope>
    <source>
        <strain evidence="8">SYSU2018</strain>
    </source>
</reference>
<sequence>MWWIMLSVAAIVGAVDTLSCEEARMKCAYRVGCGRALQNYAMDCSTVLQGAPPTHCPEFCQHSLIALTSTDEGKKLMECECSDEFCEEQKRRVEICRPQVMKQVNEPVLPCRVAQWICVADTMCSTALDYYNELCRSMFHGKKCTTRCNNSIAILRRQEKAAKLTTCRCDGTEDFDCRAIQKNMERLCFHKHQRPHHGDRNKNETVHHREKVVPPVLPTIPPSVIEVENPNSSTINRVNYLLFIIFFSFFIT</sequence>
<dbReference type="Pfam" id="PF02351">
    <property type="entry name" value="GDNF"/>
    <property type="match status" value="1"/>
</dbReference>
<keyword evidence="3 6" id="KW-0732">Signal</keyword>
<keyword evidence="4" id="KW-0472">Membrane</keyword>
<evidence type="ECO:0000259" key="7">
    <source>
        <dbReference type="Pfam" id="PF02351"/>
    </source>
</evidence>
<evidence type="ECO:0000256" key="6">
    <source>
        <dbReference type="SAM" id="SignalP"/>
    </source>
</evidence>
<evidence type="ECO:0000256" key="4">
    <source>
        <dbReference type="ARBA" id="ARBA00023136"/>
    </source>
</evidence>
<evidence type="ECO:0000313" key="8">
    <source>
        <dbReference type="EMBL" id="KAL3288766.1"/>
    </source>
</evidence>
<evidence type="ECO:0000256" key="2">
    <source>
        <dbReference type="ARBA" id="ARBA00022475"/>
    </source>
</evidence>
<accession>A0ABD2PCR9</accession>
<dbReference type="Proteomes" id="UP001516400">
    <property type="component" value="Unassembled WGS sequence"/>
</dbReference>
<comment type="subcellular location">
    <subcellularLocation>
        <location evidence="1">Cell membrane</location>
    </subcellularLocation>
</comment>
<dbReference type="PANTHER" id="PTHR16840">
    <property type="entry name" value="GROWTH ARREST-SPECIFIC PROTEIN 1"/>
    <property type="match status" value="1"/>
</dbReference>
<evidence type="ECO:0000256" key="3">
    <source>
        <dbReference type="ARBA" id="ARBA00022729"/>
    </source>
</evidence>